<gene>
    <name evidence="1" type="ORF">LRU_01605</name>
</gene>
<name>F7R1N1_9LACO</name>
<proteinExistence type="predicted"/>
<evidence type="ECO:0000313" key="2">
    <source>
        <dbReference type="Proteomes" id="UP000002971"/>
    </source>
</evidence>
<evidence type="ECO:0000313" key="1">
    <source>
        <dbReference type="EMBL" id="EGM51293.1"/>
    </source>
</evidence>
<comment type="caution">
    <text evidence="1">The sequence shown here is derived from an EMBL/GenBank/DDBJ whole genome shotgun (WGS) entry which is preliminary data.</text>
</comment>
<sequence>MSVNPHHNCQKFTDKSLKNADLSVKCVLLTDKLAKNGTLSVNLS</sequence>
<organism evidence="1 2">
    <name type="scientific">Ligilactobacillus ruminis SPM0211</name>
    <dbReference type="NCBI Taxonomy" id="1040964"/>
    <lineage>
        <taxon>Bacteria</taxon>
        <taxon>Bacillati</taxon>
        <taxon>Bacillota</taxon>
        <taxon>Bacilli</taxon>
        <taxon>Lactobacillales</taxon>
        <taxon>Lactobacillaceae</taxon>
        <taxon>Ligilactobacillus</taxon>
    </lineage>
</organism>
<accession>F7R1N1</accession>
<dbReference type="Proteomes" id="UP000002971">
    <property type="component" value="Unassembled WGS sequence"/>
</dbReference>
<protein>
    <submittedName>
        <fullName evidence="1">Uncharacterized protein</fullName>
    </submittedName>
</protein>
<reference evidence="1 2" key="1">
    <citation type="journal article" date="2011" name="J. Bacteriol.">
        <title>Genome Sequence of Lactobacillus ruminis SPM0211, Isolated from a Fecal Sample from a Healthy Korean.</title>
        <authorList>
            <person name="Lee S."/>
            <person name="Cho Y.J."/>
            <person name="Lee A.H."/>
            <person name="Chun J."/>
            <person name="Ha N.J."/>
            <person name="Ko G."/>
        </authorList>
    </citation>
    <scope>NUCLEOTIDE SEQUENCE [LARGE SCALE GENOMIC DNA]</scope>
    <source>
        <strain evidence="1 2">SPM0211</strain>
    </source>
</reference>
<dbReference type="AlphaFoldDB" id="F7R1N1"/>
<dbReference type="EMBL" id="AFOJ01000006">
    <property type="protein sequence ID" value="EGM51293.1"/>
    <property type="molecule type" value="Genomic_DNA"/>
</dbReference>